<comment type="subcellular location">
    <subcellularLocation>
        <location evidence="1">Cell membrane</location>
        <topology evidence="1">Multi-pass membrane protein</topology>
    </subcellularLocation>
</comment>
<dbReference type="EMBL" id="LK932347">
    <property type="protein sequence ID" value="CDS83111.1"/>
    <property type="molecule type" value="Genomic_DNA"/>
</dbReference>
<keyword evidence="4 8" id="KW-0762">Sugar transport</keyword>
<keyword evidence="3 8" id="KW-1003">Cell membrane</keyword>
<dbReference type="InterPro" id="IPR003352">
    <property type="entry name" value="PTS_EIIC"/>
</dbReference>
<feature type="transmembrane region" description="Helical" evidence="9">
    <location>
        <begin position="345"/>
        <end position="372"/>
    </location>
</feature>
<sequence>MNRLERILMPLAEKIGKNKLLIAIRDGFLVSSPLLIIGSLFLLVANFPIKGWNEFVGQIFGPDWAVKLQQPTVATFEVMTLLAVLGIGYSYAKQIDVDPIASAAVAIVAFFIITPFVIPYTPEGTESVYMVTGIPLGWMGSKGMFVGMITAITSVKLFAAVVKKGWTLKMPDGVPPTVSKSFAALIPSAIVMVVFFLVKIAFEATPYGSIHEFIFKFLQMPLLKLGNSLGAMAIAYIFLHLFWFFGINGSSVVGAVYNPILKILSAENLAAFQAGSKIPNIITGQFQDMFATFGGAGSTLSLVIAMLLICKSKRIKSMGKLSILPGIFGINEPLIFGLPIMLNPILLIPFAIVPTINIIIAYFCMSAGLVPLTNGVQLPWTTPIIFSGFLTTGWQGAVLQLVLLILGIFMYIPFIKMLDKQYLREENETVEEEDDDISFDDLVL</sequence>
<evidence type="ECO:0000256" key="7">
    <source>
        <dbReference type="ARBA" id="ARBA00023136"/>
    </source>
</evidence>
<dbReference type="GeneID" id="66352684"/>
<dbReference type="AlphaFoldDB" id="A0A069A3M1"/>
<evidence type="ECO:0000313" key="13">
    <source>
        <dbReference type="EMBL" id="CDS97144.1"/>
    </source>
</evidence>
<evidence type="ECO:0000313" key="11">
    <source>
        <dbReference type="EMBL" id="CDS82975.1"/>
    </source>
</evidence>
<evidence type="ECO:0000256" key="6">
    <source>
        <dbReference type="ARBA" id="ARBA00022989"/>
    </source>
</evidence>
<dbReference type="NCBIfam" id="TIGR00359">
    <property type="entry name" value="cello_pts_IIC"/>
    <property type="match status" value="1"/>
</dbReference>
<dbReference type="InterPro" id="IPR004796">
    <property type="entry name" value="PTS_IIC_cello"/>
</dbReference>
<feature type="transmembrane region" description="Helical" evidence="9">
    <location>
        <begin position="392"/>
        <end position="414"/>
    </location>
</feature>
<evidence type="ECO:0000256" key="3">
    <source>
        <dbReference type="ARBA" id="ARBA00022475"/>
    </source>
</evidence>
<dbReference type="GO" id="GO:0005886">
    <property type="term" value="C:plasma membrane"/>
    <property type="evidence" value="ECO:0007669"/>
    <property type="project" value="UniProtKB-SubCell"/>
</dbReference>
<keyword evidence="6 9" id="KW-1133">Transmembrane helix</keyword>
<dbReference type="NCBIfam" id="TIGR00410">
    <property type="entry name" value="lacE"/>
    <property type="match status" value="1"/>
</dbReference>
<feature type="domain" description="PTS EIIC type-3" evidence="10">
    <location>
        <begin position="4"/>
        <end position="414"/>
    </location>
</feature>
<accession>A0A069A3M1</accession>
<evidence type="ECO:0000256" key="2">
    <source>
        <dbReference type="ARBA" id="ARBA00022448"/>
    </source>
</evidence>
<name>A0A069A3M1_CLODI</name>
<dbReference type="PROSITE" id="PS51105">
    <property type="entry name" value="PTS_EIIC_TYPE_3"/>
    <property type="match status" value="1"/>
</dbReference>
<reference evidence="11" key="1">
    <citation type="submission" date="2014-07" db="EMBL/GenBank/DDBJ databases">
        <authorList>
            <person name="Monot Marc"/>
        </authorList>
    </citation>
    <scope>NUCLEOTIDE SEQUENCE</scope>
    <source>
        <strain evidence="13">7032989</strain>
        <strain evidence="12">7032994</strain>
    </source>
</reference>
<dbReference type="GO" id="GO:0009401">
    <property type="term" value="P:phosphoenolpyruvate-dependent sugar phosphotransferase system"/>
    <property type="evidence" value="ECO:0007669"/>
    <property type="project" value="InterPro"/>
</dbReference>
<feature type="transmembrane region" description="Helical" evidence="9">
    <location>
        <begin position="143"/>
        <end position="162"/>
    </location>
</feature>
<feature type="transmembrane region" description="Helical" evidence="9">
    <location>
        <begin position="289"/>
        <end position="310"/>
    </location>
</feature>
<protein>
    <recommendedName>
        <fullName evidence="8">Permease IIC component</fullName>
    </recommendedName>
</protein>
<evidence type="ECO:0000256" key="8">
    <source>
        <dbReference type="PIRNR" id="PIRNR006351"/>
    </source>
</evidence>
<keyword evidence="12" id="KW-0808">Transferase</keyword>
<evidence type="ECO:0000256" key="4">
    <source>
        <dbReference type="ARBA" id="ARBA00022597"/>
    </source>
</evidence>
<keyword evidence="7 8" id="KW-0472">Membrane</keyword>
<dbReference type="GO" id="GO:1901264">
    <property type="term" value="P:carbohydrate derivative transport"/>
    <property type="evidence" value="ECO:0007669"/>
    <property type="project" value="TreeGrafter"/>
</dbReference>
<comment type="function">
    <text evidence="8">The phosphoenolpyruvate-dependent sugar phosphotransferase system (PTS), a major carbohydrate active -transport system, catalyzes the phosphorylation of incoming sugar substrates concomitant with their translocation across the cell membrane.</text>
</comment>
<dbReference type="InterPro" id="IPR051088">
    <property type="entry name" value="PTS_Sugar-EIIC/EIIB"/>
</dbReference>
<evidence type="ECO:0000256" key="1">
    <source>
        <dbReference type="ARBA" id="ARBA00004651"/>
    </source>
</evidence>
<dbReference type="PIRSF" id="PIRSF006351">
    <property type="entry name" value="PTS_EIIC-Cellobiose"/>
    <property type="match status" value="1"/>
</dbReference>
<gene>
    <name evidence="12" type="primary">licC</name>
    <name evidence="13" type="ORF">BN1095_210029</name>
    <name evidence="11" type="ORF">BN1096_160028</name>
    <name evidence="12" type="ORF">BN1097_140028</name>
</gene>
<keyword evidence="2 8" id="KW-0813">Transport</keyword>
<dbReference type="RefSeq" id="WP_003432489.1">
    <property type="nucleotide sequence ID" value="NZ_BBYB01000032.1"/>
</dbReference>
<feature type="transmembrane region" description="Helical" evidence="9">
    <location>
        <begin position="100"/>
        <end position="122"/>
    </location>
</feature>
<dbReference type="Pfam" id="PF02378">
    <property type="entry name" value="PTS_EIIC"/>
    <property type="match status" value="1"/>
</dbReference>
<evidence type="ECO:0000259" key="10">
    <source>
        <dbReference type="PROSITE" id="PS51105"/>
    </source>
</evidence>
<organism evidence="11">
    <name type="scientific">Clostridioides difficile</name>
    <name type="common">Peptoclostridium difficile</name>
    <dbReference type="NCBI Taxonomy" id="1496"/>
    <lineage>
        <taxon>Bacteria</taxon>
        <taxon>Bacillati</taxon>
        <taxon>Bacillota</taxon>
        <taxon>Clostridia</taxon>
        <taxon>Peptostreptococcales</taxon>
        <taxon>Peptostreptococcaceae</taxon>
        <taxon>Clostridioides</taxon>
    </lineage>
</organism>
<dbReference type="PANTHER" id="PTHR33989:SF11">
    <property type="entry name" value="LICHENAN PERMEASE IIC COMPONENT"/>
    <property type="match status" value="1"/>
</dbReference>
<feature type="transmembrane region" description="Helical" evidence="9">
    <location>
        <begin position="182"/>
        <end position="202"/>
    </location>
</feature>
<evidence type="ECO:0000256" key="5">
    <source>
        <dbReference type="ARBA" id="ARBA00022692"/>
    </source>
</evidence>
<evidence type="ECO:0000313" key="12">
    <source>
        <dbReference type="EMBL" id="CDS83111.1"/>
    </source>
</evidence>
<dbReference type="EMBL" id="LK932465">
    <property type="protein sequence ID" value="CDS82975.1"/>
    <property type="molecule type" value="Genomic_DNA"/>
</dbReference>
<keyword evidence="5 9" id="KW-0812">Transmembrane</keyword>
<feature type="transmembrane region" description="Helical" evidence="9">
    <location>
        <begin position="222"/>
        <end position="245"/>
    </location>
</feature>
<dbReference type="PANTHER" id="PTHR33989">
    <property type="match status" value="1"/>
</dbReference>
<evidence type="ECO:0000256" key="9">
    <source>
        <dbReference type="SAM" id="Phobius"/>
    </source>
</evidence>
<dbReference type="InterPro" id="IPR004501">
    <property type="entry name" value="PTS_EIIC_3"/>
</dbReference>
<proteinExistence type="predicted"/>
<dbReference type="GO" id="GO:0008982">
    <property type="term" value="F:protein-N(PI)-phosphohistidine-sugar phosphotransferase activity"/>
    <property type="evidence" value="ECO:0007669"/>
    <property type="project" value="UniProtKB-UniRule"/>
</dbReference>
<dbReference type="EMBL" id="LK932861">
    <property type="protein sequence ID" value="CDS97144.1"/>
    <property type="molecule type" value="Genomic_DNA"/>
</dbReference>
<feature type="transmembrane region" description="Helical" evidence="9">
    <location>
        <begin position="20"/>
        <end position="45"/>
    </location>
</feature>